<organism evidence="2 3">
    <name type="scientific">Candidatus Cryptobacteroides faecavium</name>
    <dbReference type="NCBI Taxonomy" id="2840762"/>
    <lineage>
        <taxon>Bacteria</taxon>
        <taxon>Pseudomonadati</taxon>
        <taxon>Bacteroidota</taxon>
        <taxon>Bacteroidia</taxon>
        <taxon>Bacteroidales</taxon>
        <taxon>Candidatus Cryptobacteroides</taxon>
    </lineage>
</organism>
<protein>
    <recommendedName>
        <fullName evidence="4">Major fimbrial subunit protein N-terminal domain-containing protein</fullName>
    </recommendedName>
</protein>
<evidence type="ECO:0008006" key="4">
    <source>
        <dbReference type="Google" id="ProtNLM"/>
    </source>
</evidence>
<evidence type="ECO:0000313" key="2">
    <source>
        <dbReference type="EMBL" id="MBO8471795.1"/>
    </source>
</evidence>
<dbReference type="Proteomes" id="UP000823603">
    <property type="component" value="Unassembled WGS sequence"/>
</dbReference>
<keyword evidence="1" id="KW-0732">Signal</keyword>
<gene>
    <name evidence="2" type="ORF">IAB82_08390</name>
</gene>
<sequence length="349" mass="38012">MRQNANAHPVMHLTVLLLAQGLSAVSLASCSAVTDESGEQGYGTCDTVTPLEINIKGSREDGLTADIFVYNDDRLQRLDSYQRISINEGTVPFAASQTGKKIIAAILNPSSDTYEWKDISSFPGLQEAESSLKRENAGRLLMSGYARYTAGRAGKCKINMTPLAATVRLNSIRCDFSGEGYKDAVLENVKVYLTNVNTEARIMQQEGFIPKEISNLGGLVESDMSGFSYPEAVFREISVPVGRQTVYPDITLACYPNESIQETAGSPYTRLVIEGTVKGKTCYYPISVNREPFAAGTPEGIIRNRCYTYSLTIRSMGSSDPDTPVSPSDVTAVCSILPWHETDGTEVSF</sequence>
<evidence type="ECO:0000256" key="1">
    <source>
        <dbReference type="SAM" id="SignalP"/>
    </source>
</evidence>
<feature type="chain" id="PRO_5039133384" description="Major fimbrial subunit protein N-terminal domain-containing protein" evidence="1">
    <location>
        <begin position="29"/>
        <end position="349"/>
    </location>
</feature>
<dbReference type="PROSITE" id="PS51257">
    <property type="entry name" value="PROKAR_LIPOPROTEIN"/>
    <property type="match status" value="1"/>
</dbReference>
<feature type="signal peptide" evidence="1">
    <location>
        <begin position="1"/>
        <end position="28"/>
    </location>
</feature>
<proteinExistence type="predicted"/>
<reference evidence="2" key="2">
    <citation type="journal article" date="2021" name="PeerJ">
        <title>Extensive microbial diversity within the chicken gut microbiome revealed by metagenomics and culture.</title>
        <authorList>
            <person name="Gilroy R."/>
            <person name="Ravi A."/>
            <person name="Getino M."/>
            <person name="Pursley I."/>
            <person name="Horton D.L."/>
            <person name="Alikhan N.F."/>
            <person name="Baker D."/>
            <person name="Gharbi K."/>
            <person name="Hall N."/>
            <person name="Watson M."/>
            <person name="Adriaenssens E.M."/>
            <person name="Foster-Nyarko E."/>
            <person name="Jarju S."/>
            <person name="Secka A."/>
            <person name="Antonio M."/>
            <person name="Oren A."/>
            <person name="Chaudhuri R.R."/>
            <person name="La Ragione R."/>
            <person name="Hildebrand F."/>
            <person name="Pallen M.J."/>
        </authorList>
    </citation>
    <scope>NUCLEOTIDE SEQUENCE</scope>
    <source>
        <strain evidence="2">B2-22910</strain>
    </source>
</reference>
<accession>A0A9D9IGL9</accession>
<dbReference type="Gene3D" id="2.60.40.3690">
    <property type="match status" value="1"/>
</dbReference>
<name>A0A9D9IGL9_9BACT</name>
<evidence type="ECO:0000313" key="3">
    <source>
        <dbReference type="Proteomes" id="UP000823603"/>
    </source>
</evidence>
<comment type="caution">
    <text evidence="2">The sequence shown here is derived from an EMBL/GenBank/DDBJ whole genome shotgun (WGS) entry which is preliminary data.</text>
</comment>
<dbReference type="EMBL" id="JADIMB010000123">
    <property type="protein sequence ID" value="MBO8471795.1"/>
    <property type="molecule type" value="Genomic_DNA"/>
</dbReference>
<dbReference type="AlphaFoldDB" id="A0A9D9IGL9"/>
<reference evidence="2" key="1">
    <citation type="submission" date="2020-10" db="EMBL/GenBank/DDBJ databases">
        <authorList>
            <person name="Gilroy R."/>
        </authorList>
    </citation>
    <scope>NUCLEOTIDE SEQUENCE</scope>
    <source>
        <strain evidence="2">B2-22910</strain>
    </source>
</reference>